<feature type="domain" description="GLAA-B beta-barrel" evidence="8">
    <location>
        <begin position="143"/>
        <end position="270"/>
    </location>
</feature>
<dbReference type="Proteomes" id="UP000199440">
    <property type="component" value="Unassembled WGS sequence"/>
</dbReference>
<dbReference type="EMBL" id="FNGV01000010">
    <property type="protein sequence ID" value="SDM52496.1"/>
    <property type="molecule type" value="Genomic_DNA"/>
</dbReference>
<dbReference type="InterPro" id="IPR039448">
    <property type="entry name" value="Beta_helix"/>
</dbReference>
<dbReference type="OrthoDB" id="9807299at2"/>
<evidence type="ECO:0000256" key="2">
    <source>
        <dbReference type="ARBA" id="ARBA00001271"/>
    </source>
</evidence>
<dbReference type="InterPro" id="IPR056441">
    <property type="entry name" value="Beta-barrel_GLAA-B_II"/>
</dbReference>
<organism evidence="10 11">
    <name type="scientific">Kriegella aquimaris</name>
    <dbReference type="NCBI Taxonomy" id="192904"/>
    <lineage>
        <taxon>Bacteria</taxon>
        <taxon>Pseudomonadati</taxon>
        <taxon>Bacteroidota</taxon>
        <taxon>Flavobacteriia</taxon>
        <taxon>Flavobacteriales</taxon>
        <taxon>Flavobacteriaceae</taxon>
        <taxon>Kriegella</taxon>
    </lineage>
</organism>
<evidence type="ECO:0000313" key="10">
    <source>
        <dbReference type="EMBL" id="SDM52496.1"/>
    </source>
</evidence>
<dbReference type="InterPro" id="IPR012334">
    <property type="entry name" value="Pectin_lyas_fold"/>
</dbReference>
<dbReference type="InterPro" id="IPR057275">
    <property type="entry name" value="Beta-barrel_GLAA-B_I"/>
</dbReference>
<dbReference type="GO" id="GO:0004557">
    <property type="term" value="F:alpha-galactosidase activity"/>
    <property type="evidence" value="ECO:0007669"/>
    <property type="project" value="UniProtKB-EC"/>
</dbReference>
<reference evidence="10 11" key="1">
    <citation type="submission" date="2016-10" db="EMBL/GenBank/DDBJ databases">
        <authorList>
            <person name="de Groot N.N."/>
        </authorList>
    </citation>
    <scope>NUCLEOTIDE SEQUENCE [LARGE SCALE GENOMIC DNA]</scope>
    <source>
        <strain evidence="10 11">DSM 19886</strain>
    </source>
</reference>
<evidence type="ECO:0000313" key="11">
    <source>
        <dbReference type="Proteomes" id="UP000199440"/>
    </source>
</evidence>
<evidence type="ECO:0000256" key="5">
    <source>
        <dbReference type="ARBA" id="ARBA00022801"/>
    </source>
</evidence>
<protein>
    <submittedName>
        <fullName evidence="10">Right handed beta helix region</fullName>
    </submittedName>
</protein>
<evidence type="ECO:0000256" key="6">
    <source>
        <dbReference type="ARBA" id="ARBA00023295"/>
    </source>
</evidence>
<feature type="domain" description="GLAA-B beta-barrel" evidence="9">
    <location>
        <begin position="379"/>
        <end position="447"/>
    </location>
</feature>
<evidence type="ECO:0000259" key="8">
    <source>
        <dbReference type="Pfam" id="PF23763"/>
    </source>
</evidence>
<keyword evidence="6" id="KW-0326">Glycosidase</keyword>
<dbReference type="AlphaFoldDB" id="A0A1G9TXQ4"/>
<evidence type="ECO:0000256" key="4">
    <source>
        <dbReference type="ARBA" id="ARBA00022737"/>
    </source>
</evidence>
<sequence>MKSYIHRNLGIALVLFFFLSGLCTYACEGESVIFKTDIADDATPAVLERILKADEQPVSEIKFEKGTYHFYPDKGFEHLCYISNHEDVLARTAFPLFDFENIVIDGQGSTFIFHGRMIPFIIEGGANITLQNFSIDWEIPFHSEGLVVGNNPKNKTIDLKYGDVDSYEIRNGELYFVKEYYEHTIGQNILFDPERRAIAYRAHDYGVSTTARVKVQHNIDKIKYKYEGDHQTIGQIQPGREGKMNAREIEPGVVRIQNQGKNVPPVGTILVSKGEKGLNRVSPAIRVTGVIGFNANNVTVHHANGMAIIAENSENLILDGFNVKPSGKRMLSTTADATHFVGCRGQVVLKNCTLTNQMDDAMNVHGTYQKVMDILGNKTIGIHVGHFEQQMFVIGRPNDKVGVVRLSDSFEPYAHLSIKLIQLINGRYQKITFNENLPPNIQSGDLIENLDAYPEVTVQNCTISGNRARGLLISTPRKTLVENNFFHTQMEAILVPVESSSWFESGSGSNLTIRNNVFQDCNHGGLNRGVIRFHTDEGNDKIAFKSIEITNNKFNQFDNYILEIANTDGLLFQGNSITNSGTFPQLHPDSPVVTIQASKNIDFRKNSYTGRATKMMETDDSLKGLKFR</sequence>
<gene>
    <name evidence="10" type="ORF">SAMN04488514_11033</name>
</gene>
<dbReference type="Pfam" id="PF13229">
    <property type="entry name" value="Beta_helix"/>
    <property type="match status" value="1"/>
</dbReference>
<dbReference type="STRING" id="192904.SAMN04488514_11033"/>
<evidence type="ECO:0000259" key="9">
    <source>
        <dbReference type="Pfam" id="PF23764"/>
    </source>
</evidence>
<keyword evidence="11" id="KW-1185">Reference proteome</keyword>
<dbReference type="Pfam" id="PF23763">
    <property type="entry name" value="Beta-barrel_GLAA-B_I"/>
    <property type="match status" value="1"/>
</dbReference>
<dbReference type="Gene3D" id="2.160.20.10">
    <property type="entry name" value="Single-stranded right-handed beta-helix, Pectin lyase-like"/>
    <property type="match status" value="2"/>
</dbReference>
<name>A0A1G9TXQ4_9FLAO</name>
<comment type="catalytic activity">
    <reaction evidence="2">
        <text>Hydrolysis of terminal, non-reducing branched (1-&gt;3)-alpha-D-galactosidic residues, producing free D-galactose.</text>
        <dbReference type="EC" id="3.2.1.n1"/>
    </reaction>
</comment>
<evidence type="ECO:0000259" key="7">
    <source>
        <dbReference type="Pfam" id="PF13229"/>
    </source>
</evidence>
<feature type="domain" description="Right handed beta helix" evidence="7">
    <location>
        <begin position="456"/>
        <end position="525"/>
    </location>
</feature>
<accession>A0A1G9TXQ4</accession>
<evidence type="ECO:0000256" key="1">
    <source>
        <dbReference type="ARBA" id="ARBA00001255"/>
    </source>
</evidence>
<comment type="catalytic activity">
    <reaction evidence="1">
        <text>Hydrolysis of terminal, non-reducing alpha-D-galactose residues in alpha-D-galactosides, including galactose oligosaccharides, galactomannans and galactolipids.</text>
        <dbReference type="EC" id="3.2.1.22"/>
    </reaction>
</comment>
<keyword evidence="3" id="KW-0732">Signal</keyword>
<proteinExistence type="predicted"/>
<dbReference type="RefSeq" id="WP_089892436.1">
    <property type="nucleotide sequence ID" value="NZ_FNGV01000010.1"/>
</dbReference>
<dbReference type="SUPFAM" id="SSF51126">
    <property type="entry name" value="Pectin lyase-like"/>
    <property type="match status" value="1"/>
</dbReference>
<evidence type="ECO:0000256" key="3">
    <source>
        <dbReference type="ARBA" id="ARBA00022729"/>
    </source>
</evidence>
<keyword evidence="4" id="KW-0677">Repeat</keyword>
<dbReference type="InterPro" id="IPR011050">
    <property type="entry name" value="Pectin_lyase_fold/virulence"/>
</dbReference>
<dbReference type="Pfam" id="PF23764">
    <property type="entry name" value="Beta-barrel_GLAA-B_II"/>
    <property type="match status" value="1"/>
</dbReference>
<keyword evidence="5" id="KW-0378">Hydrolase</keyword>